<feature type="non-terminal residue" evidence="2">
    <location>
        <position position="1"/>
    </location>
</feature>
<evidence type="ECO:0000313" key="2">
    <source>
        <dbReference type="EMBL" id="PGH59488.1"/>
    </source>
</evidence>
<feature type="transmembrane region" description="Helical" evidence="1">
    <location>
        <begin position="87"/>
        <end position="111"/>
    </location>
</feature>
<proteinExistence type="predicted"/>
<name>A0A2B8BPL6_9PROT</name>
<keyword evidence="1" id="KW-0812">Transmembrane</keyword>
<evidence type="ECO:0000313" key="3">
    <source>
        <dbReference type="Proteomes" id="UP000225379"/>
    </source>
</evidence>
<reference evidence="3" key="1">
    <citation type="submission" date="2017-10" db="EMBL/GenBank/DDBJ databases">
        <authorList>
            <person name="Kravchenko I.K."/>
            <person name="Grouzdev D.S."/>
        </authorList>
    </citation>
    <scope>NUCLEOTIDE SEQUENCE [LARGE SCALE GENOMIC DNA]</scope>
    <source>
        <strain evidence="3">B2</strain>
    </source>
</reference>
<sequence length="157" mass="16165">RVQPMSTGNPVLDVIDRNSARVDELAKRVGELSKAVAGANPGAVLQAVQNGTAAPAREVTRAADTALEAARMAAEAGDALRQGRRAVIGWTGCAAFLAGLAIGAGGMWWLAMVPVDRLTASFDRLEAAAAGWARATQGLSERLPVPGSTPPAKQSPR</sequence>
<organism evidence="2 3">
    <name type="scientific">Azospirillum palustre</name>
    <dbReference type="NCBI Taxonomy" id="2044885"/>
    <lineage>
        <taxon>Bacteria</taxon>
        <taxon>Pseudomonadati</taxon>
        <taxon>Pseudomonadota</taxon>
        <taxon>Alphaproteobacteria</taxon>
        <taxon>Rhodospirillales</taxon>
        <taxon>Azospirillaceae</taxon>
        <taxon>Azospirillum</taxon>
    </lineage>
</organism>
<dbReference type="Proteomes" id="UP000225379">
    <property type="component" value="Unassembled WGS sequence"/>
</dbReference>
<gene>
    <name evidence="2" type="ORF">CRT60_00135</name>
</gene>
<dbReference type="EMBL" id="PDKW01000024">
    <property type="protein sequence ID" value="PGH59488.1"/>
    <property type="molecule type" value="Genomic_DNA"/>
</dbReference>
<comment type="caution">
    <text evidence="2">The sequence shown here is derived from an EMBL/GenBank/DDBJ whole genome shotgun (WGS) entry which is preliminary data.</text>
</comment>
<dbReference type="AlphaFoldDB" id="A0A2B8BPL6"/>
<keyword evidence="3" id="KW-1185">Reference proteome</keyword>
<protein>
    <submittedName>
        <fullName evidence="2">Uncharacterized protein</fullName>
    </submittedName>
</protein>
<dbReference type="RefSeq" id="WP_204561525.1">
    <property type="nucleotide sequence ID" value="NZ_PDKW01000024.1"/>
</dbReference>
<keyword evidence="1" id="KW-1133">Transmembrane helix</keyword>
<accession>A0A2B8BPL6</accession>
<evidence type="ECO:0000256" key="1">
    <source>
        <dbReference type="SAM" id="Phobius"/>
    </source>
</evidence>
<keyword evidence="1" id="KW-0472">Membrane</keyword>